<dbReference type="InterPro" id="IPR013783">
    <property type="entry name" value="Ig-like_fold"/>
</dbReference>
<dbReference type="OrthoDB" id="8872282at2759"/>
<evidence type="ECO:0000256" key="15">
    <source>
        <dbReference type="ARBA" id="ARBA00069653"/>
    </source>
</evidence>
<evidence type="ECO:0000256" key="8">
    <source>
        <dbReference type="ARBA" id="ARBA00022889"/>
    </source>
</evidence>
<dbReference type="AlphaFoldDB" id="A0A8T2IGB2"/>
<evidence type="ECO:0000313" key="20">
    <source>
        <dbReference type="Proteomes" id="UP000812440"/>
    </source>
</evidence>
<dbReference type="CDD" id="cd07704">
    <property type="entry name" value="IgC1_2_Nectin-3-4_like"/>
    <property type="match status" value="1"/>
</dbReference>
<proteinExistence type="inferred from homology"/>
<keyword evidence="5" id="KW-0812">Transmembrane</keyword>
<comment type="similarity">
    <text evidence="3">Belongs to the nectin family.</text>
</comment>
<dbReference type="GO" id="GO:0005886">
    <property type="term" value="C:plasma membrane"/>
    <property type="evidence" value="ECO:0007669"/>
    <property type="project" value="UniProtKB-SubCell"/>
</dbReference>
<keyword evidence="12" id="KW-1015">Disulfide bond</keyword>
<keyword evidence="8" id="KW-0130">Cell adhesion</keyword>
<accession>A0A8T2IGB2</accession>
<feature type="domain" description="Ig-like" evidence="18">
    <location>
        <begin position="127"/>
        <end position="216"/>
    </location>
</feature>
<keyword evidence="10" id="KW-1133">Transmembrane helix</keyword>
<organism evidence="19 20">
    <name type="scientific">Hymenochirus boettgeri</name>
    <name type="common">Congo dwarf clawed frog</name>
    <dbReference type="NCBI Taxonomy" id="247094"/>
    <lineage>
        <taxon>Eukaryota</taxon>
        <taxon>Metazoa</taxon>
        <taxon>Chordata</taxon>
        <taxon>Craniata</taxon>
        <taxon>Vertebrata</taxon>
        <taxon>Euteleostomi</taxon>
        <taxon>Amphibia</taxon>
        <taxon>Batrachia</taxon>
        <taxon>Anura</taxon>
        <taxon>Pipoidea</taxon>
        <taxon>Pipidae</taxon>
        <taxon>Pipinae</taxon>
        <taxon>Hymenochirus</taxon>
    </lineage>
</organism>
<dbReference type="InterPro" id="IPR007110">
    <property type="entry name" value="Ig-like_dom"/>
</dbReference>
<dbReference type="Pfam" id="PF07686">
    <property type="entry name" value="V-set"/>
    <property type="match status" value="1"/>
</dbReference>
<dbReference type="InterPro" id="IPR013106">
    <property type="entry name" value="Ig_V-set"/>
</dbReference>
<dbReference type="Pfam" id="PF08205">
    <property type="entry name" value="C2-set_2"/>
    <property type="match status" value="1"/>
</dbReference>
<keyword evidence="11" id="KW-0472">Membrane</keyword>
<dbReference type="Gene3D" id="2.60.40.10">
    <property type="entry name" value="Immunoglobulins"/>
    <property type="match status" value="3"/>
</dbReference>
<keyword evidence="13" id="KW-0325">Glycoprotein</keyword>
<feature type="domain" description="Ig-like" evidence="18">
    <location>
        <begin position="10"/>
        <end position="123"/>
    </location>
</feature>
<keyword evidence="20" id="KW-1185">Reference proteome</keyword>
<evidence type="ECO:0000313" key="19">
    <source>
        <dbReference type="EMBL" id="KAG8431699.1"/>
    </source>
</evidence>
<feature type="domain" description="Ig-like" evidence="18">
    <location>
        <begin position="239"/>
        <end position="309"/>
    </location>
</feature>
<dbReference type="PROSITE" id="PS50835">
    <property type="entry name" value="IG_LIKE"/>
    <property type="match status" value="3"/>
</dbReference>
<keyword evidence="7" id="KW-0677">Repeat</keyword>
<dbReference type="InterPro" id="IPR003598">
    <property type="entry name" value="Ig_sub2"/>
</dbReference>
<keyword evidence="14" id="KW-0393">Immunoglobulin domain</keyword>
<evidence type="ECO:0000256" key="1">
    <source>
        <dbReference type="ARBA" id="ARBA00004251"/>
    </source>
</evidence>
<dbReference type="InterPro" id="IPR051427">
    <property type="entry name" value="Nectin/Nectin-like"/>
</dbReference>
<dbReference type="GO" id="GO:0007157">
    <property type="term" value="P:heterophilic cell-cell adhesion via plasma membrane cell adhesion molecules"/>
    <property type="evidence" value="ECO:0007669"/>
    <property type="project" value="TreeGrafter"/>
</dbReference>
<dbReference type="FunFam" id="2.60.40.10:FF:000560">
    <property type="entry name" value="Nectin cell adhesion molecule 4"/>
    <property type="match status" value="1"/>
</dbReference>
<keyword evidence="6" id="KW-0732">Signal</keyword>
<dbReference type="InterPro" id="IPR033320">
    <property type="entry name" value="IgC1_2_Nectin-3-4-like"/>
</dbReference>
<comment type="subcellular location">
    <subcellularLocation>
        <location evidence="2">Cell junction</location>
        <location evidence="2">Adherens junction</location>
    </subcellularLocation>
    <subcellularLocation>
        <location evidence="1">Cell membrane</location>
        <topology evidence="1">Single-pass type I membrane protein</topology>
    </subcellularLocation>
</comment>
<dbReference type="FunFam" id="2.60.40.10:FF:000304">
    <property type="entry name" value="Nectin cell adhesion molecule 1"/>
    <property type="match status" value="1"/>
</dbReference>
<dbReference type="EMBL" id="JAACNH010000094">
    <property type="protein sequence ID" value="KAG8431699.1"/>
    <property type="molecule type" value="Genomic_DNA"/>
</dbReference>
<evidence type="ECO:0000256" key="11">
    <source>
        <dbReference type="ARBA" id="ARBA00023136"/>
    </source>
</evidence>
<name>A0A8T2IGB2_9PIPI</name>
<comment type="caution">
    <text evidence="19">The sequence shown here is derived from an EMBL/GenBank/DDBJ whole genome shotgun (WGS) entry which is preliminary data.</text>
</comment>
<gene>
    <name evidence="19" type="ORF">GDO86_020406</name>
</gene>
<evidence type="ECO:0000256" key="12">
    <source>
        <dbReference type="ARBA" id="ARBA00023157"/>
    </source>
</evidence>
<keyword evidence="4" id="KW-1003">Cell membrane</keyword>
<evidence type="ECO:0000256" key="4">
    <source>
        <dbReference type="ARBA" id="ARBA00022475"/>
    </source>
</evidence>
<evidence type="ECO:0000256" key="16">
    <source>
        <dbReference type="ARBA" id="ARBA00082569"/>
    </source>
</evidence>
<evidence type="ECO:0000256" key="14">
    <source>
        <dbReference type="ARBA" id="ARBA00023319"/>
    </source>
</evidence>
<evidence type="ECO:0000256" key="2">
    <source>
        <dbReference type="ARBA" id="ARBA00004536"/>
    </source>
</evidence>
<dbReference type="PANTHER" id="PTHR23277">
    <property type="entry name" value="NECTIN-RELATED"/>
    <property type="match status" value="1"/>
</dbReference>
<evidence type="ECO:0000256" key="5">
    <source>
        <dbReference type="ARBA" id="ARBA00022692"/>
    </source>
</evidence>
<dbReference type="InterPro" id="IPR036179">
    <property type="entry name" value="Ig-like_dom_sf"/>
</dbReference>
<dbReference type="SUPFAM" id="SSF48726">
    <property type="entry name" value="Immunoglobulin"/>
    <property type="match status" value="2"/>
</dbReference>
<keyword evidence="9" id="KW-0965">Cell junction</keyword>
<protein>
    <recommendedName>
        <fullName evidence="15">Nectin-4</fullName>
    </recommendedName>
    <alternativeName>
        <fullName evidence="16">Nectin cell adhesion molecule 4</fullName>
    </alternativeName>
    <alternativeName>
        <fullName evidence="17">Poliovirus receptor-related protein 4</fullName>
    </alternativeName>
</protein>
<dbReference type="Proteomes" id="UP000812440">
    <property type="component" value="Unassembled WGS sequence"/>
</dbReference>
<dbReference type="SMART" id="SM00409">
    <property type="entry name" value="IG"/>
    <property type="match status" value="2"/>
</dbReference>
<dbReference type="PANTHER" id="PTHR23277:SF11">
    <property type="entry name" value="NECTIN-4"/>
    <property type="match status" value="1"/>
</dbReference>
<dbReference type="InterPro" id="IPR003599">
    <property type="entry name" value="Ig_sub"/>
</dbReference>
<evidence type="ECO:0000256" key="9">
    <source>
        <dbReference type="ARBA" id="ARBA00022949"/>
    </source>
</evidence>
<dbReference type="GO" id="GO:0005912">
    <property type="term" value="C:adherens junction"/>
    <property type="evidence" value="ECO:0007669"/>
    <property type="project" value="UniProtKB-SubCell"/>
</dbReference>
<reference evidence="19" key="1">
    <citation type="thesis" date="2020" institute="ProQuest LLC" country="789 East Eisenhower Parkway, Ann Arbor, MI, USA">
        <title>Comparative Genomics and Chromosome Evolution.</title>
        <authorList>
            <person name="Mudd A.B."/>
        </authorList>
    </citation>
    <scope>NUCLEOTIDE SEQUENCE</scope>
    <source>
        <strain evidence="19">Female2</strain>
        <tissue evidence="19">Blood</tissue>
    </source>
</reference>
<dbReference type="InterPro" id="IPR013162">
    <property type="entry name" value="CD80_C2-set"/>
</dbReference>
<evidence type="ECO:0000256" key="6">
    <source>
        <dbReference type="ARBA" id="ARBA00022729"/>
    </source>
</evidence>
<evidence type="ECO:0000256" key="3">
    <source>
        <dbReference type="ARBA" id="ARBA00007810"/>
    </source>
</evidence>
<dbReference type="GO" id="GO:0046718">
    <property type="term" value="P:symbiont entry into host cell"/>
    <property type="evidence" value="ECO:0007669"/>
    <property type="project" value="InterPro"/>
</dbReference>
<evidence type="ECO:0000256" key="17">
    <source>
        <dbReference type="ARBA" id="ARBA00083947"/>
    </source>
</evidence>
<evidence type="ECO:0000256" key="10">
    <source>
        <dbReference type="ARBA" id="ARBA00022989"/>
    </source>
</evidence>
<evidence type="ECO:0000256" key="7">
    <source>
        <dbReference type="ARBA" id="ARBA00022737"/>
    </source>
</evidence>
<sequence length="317" mass="34209">MNVILFLGCPSGTVITDKSISAVLGMDVTLPCYYHIEADEKVAQVSWVKKETDGQNTDIAILNIEYGTIVFGAYSGRVKEKSPLDSEDGGIVLKNAVQADEGTYQCRVNTFPAGNFDAELQLKVLVPPLPTLSPGPTLTEGDGKTLAASCTAEGNPAPSLAWDTEVDGINQTQRYQHPRSASVTSDFYVVPSRRMNGKALSCVVSHPGFQQEKRITHVLDVRYLAGVSIQGYEESWFVGKEAATLKCICEGNPPAVYKWSRTNSSLPEGIKTGGDTLQFLRPLEAEDAGVYICQSTNDIASRQGMVTISISGMNLTC</sequence>
<dbReference type="SMART" id="SM00408">
    <property type="entry name" value="IGc2"/>
    <property type="match status" value="2"/>
</dbReference>
<evidence type="ECO:0000259" key="18">
    <source>
        <dbReference type="PROSITE" id="PS50835"/>
    </source>
</evidence>
<dbReference type="Pfam" id="PF13927">
    <property type="entry name" value="Ig_3"/>
    <property type="match status" value="1"/>
</dbReference>
<dbReference type="GO" id="GO:0007156">
    <property type="term" value="P:homophilic cell adhesion via plasma membrane adhesion molecules"/>
    <property type="evidence" value="ECO:0007669"/>
    <property type="project" value="TreeGrafter"/>
</dbReference>
<evidence type="ECO:0000256" key="13">
    <source>
        <dbReference type="ARBA" id="ARBA00023180"/>
    </source>
</evidence>